<dbReference type="AlphaFoldDB" id="A0A9D1DT26"/>
<proteinExistence type="predicted"/>
<dbReference type="InterPro" id="IPR017896">
    <property type="entry name" value="4Fe4S_Fe-S-bd"/>
</dbReference>
<evidence type="ECO:0000313" key="9">
    <source>
        <dbReference type="EMBL" id="HIR58453.1"/>
    </source>
</evidence>
<dbReference type="Proteomes" id="UP000824232">
    <property type="component" value="Unassembled WGS sequence"/>
</dbReference>
<comment type="function">
    <text evidence="6">Ferredoxins are iron-sulfur proteins that transfer electrons in a wide variety of metabolic reactions.</text>
</comment>
<feature type="region of interest" description="Disordered" evidence="7">
    <location>
        <begin position="57"/>
        <end position="82"/>
    </location>
</feature>
<feature type="domain" description="4Fe-4S ferredoxin-type" evidence="8">
    <location>
        <begin position="1"/>
        <end position="29"/>
    </location>
</feature>
<keyword evidence="5 6" id="KW-0411">Iron-sulfur</keyword>
<evidence type="ECO:0000313" key="10">
    <source>
        <dbReference type="Proteomes" id="UP000824232"/>
    </source>
</evidence>
<dbReference type="Gene3D" id="3.30.70.20">
    <property type="match status" value="1"/>
</dbReference>
<gene>
    <name evidence="9" type="ORF">IAB38_00215</name>
</gene>
<accession>A0A9D1DT26</accession>
<protein>
    <recommendedName>
        <fullName evidence="6">Ferredoxin</fullName>
    </recommendedName>
</protein>
<dbReference type="GO" id="GO:0051536">
    <property type="term" value="F:iron-sulfur cluster binding"/>
    <property type="evidence" value="ECO:0007669"/>
    <property type="project" value="UniProtKB-KW"/>
</dbReference>
<dbReference type="EMBL" id="DVHC01000003">
    <property type="protein sequence ID" value="HIR58453.1"/>
    <property type="molecule type" value="Genomic_DNA"/>
</dbReference>
<keyword evidence="2 6" id="KW-0479">Metal-binding</keyword>
<dbReference type="Pfam" id="PF13459">
    <property type="entry name" value="Fer4_15"/>
    <property type="match status" value="1"/>
</dbReference>
<reference evidence="9" key="1">
    <citation type="submission" date="2020-10" db="EMBL/GenBank/DDBJ databases">
        <authorList>
            <person name="Gilroy R."/>
        </authorList>
    </citation>
    <scope>NUCLEOTIDE SEQUENCE</scope>
    <source>
        <strain evidence="9">CHK184-20233</strain>
    </source>
</reference>
<comment type="caution">
    <text evidence="9">The sequence shown here is derived from an EMBL/GenBank/DDBJ whole genome shotgun (WGS) entry which is preliminary data.</text>
</comment>
<dbReference type="InterPro" id="IPR001080">
    <property type="entry name" value="3Fe4S_ferredoxin"/>
</dbReference>
<name>A0A9D1DT26_9FIRM</name>
<sequence>MKVKVNKDACIGCGACASICPDVFELNDEGLSEVKVEEENKEKEEFVSVKEELQDEVRDAADSCPTGAIEVNEGEEEEEKAA</sequence>
<evidence type="ECO:0000256" key="6">
    <source>
        <dbReference type="RuleBase" id="RU368020"/>
    </source>
</evidence>
<evidence type="ECO:0000256" key="7">
    <source>
        <dbReference type="SAM" id="MobiDB-lite"/>
    </source>
</evidence>
<dbReference type="InterPro" id="IPR017900">
    <property type="entry name" value="4Fe4S_Fe_S_CS"/>
</dbReference>
<organism evidence="9 10">
    <name type="scientific">Candidatus Onthousia excrementipullorum</name>
    <dbReference type="NCBI Taxonomy" id="2840884"/>
    <lineage>
        <taxon>Bacteria</taxon>
        <taxon>Bacillati</taxon>
        <taxon>Bacillota</taxon>
        <taxon>Bacilli</taxon>
        <taxon>Candidatus Onthousia</taxon>
    </lineage>
</organism>
<keyword evidence="3 6" id="KW-0249">Electron transport</keyword>
<reference evidence="9" key="2">
    <citation type="journal article" date="2021" name="PeerJ">
        <title>Extensive microbial diversity within the chicken gut microbiome revealed by metagenomics and culture.</title>
        <authorList>
            <person name="Gilroy R."/>
            <person name="Ravi A."/>
            <person name="Getino M."/>
            <person name="Pursley I."/>
            <person name="Horton D.L."/>
            <person name="Alikhan N.F."/>
            <person name="Baker D."/>
            <person name="Gharbi K."/>
            <person name="Hall N."/>
            <person name="Watson M."/>
            <person name="Adriaenssens E.M."/>
            <person name="Foster-Nyarko E."/>
            <person name="Jarju S."/>
            <person name="Secka A."/>
            <person name="Antonio M."/>
            <person name="Oren A."/>
            <person name="Chaudhuri R.R."/>
            <person name="La Ragione R."/>
            <person name="Hildebrand F."/>
            <person name="Pallen M.J."/>
        </authorList>
    </citation>
    <scope>NUCLEOTIDE SEQUENCE</scope>
    <source>
        <strain evidence="9">CHK184-20233</strain>
    </source>
</reference>
<evidence type="ECO:0000256" key="5">
    <source>
        <dbReference type="ARBA" id="ARBA00023014"/>
    </source>
</evidence>
<evidence type="ECO:0000259" key="8">
    <source>
        <dbReference type="PROSITE" id="PS51379"/>
    </source>
</evidence>
<evidence type="ECO:0000256" key="4">
    <source>
        <dbReference type="ARBA" id="ARBA00023004"/>
    </source>
</evidence>
<dbReference type="InterPro" id="IPR051269">
    <property type="entry name" value="Fe-S_cluster_ET"/>
</dbReference>
<dbReference type="GO" id="GO:0009055">
    <property type="term" value="F:electron transfer activity"/>
    <property type="evidence" value="ECO:0007669"/>
    <property type="project" value="UniProtKB-UniRule"/>
</dbReference>
<dbReference type="PANTHER" id="PTHR36923">
    <property type="entry name" value="FERREDOXIN"/>
    <property type="match status" value="1"/>
</dbReference>
<dbReference type="PANTHER" id="PTHR36923:SF3">
    <property type="entry name" value="FERREDOXIN"/>
    <property type="match status" value="1"/>
</dbReference>
<keyword evidence="1 6" id="KW-0813">Transport</keyword>
<dbReference type="PROSITE" id="PS51379">
    <property type="entry name" value="4FE4S_FER_2"/>
    <property type="match status" value="1"/>
</dbReference>
<evidence type="ECO:0000256" key="3">
    <source>
        <dbReference type="ARBA" id="ARBA00022982"/>
    </source>
</evidence>
<dbReference type="SUPFAM" id="SSF54862">
    <property type="entry name" value="4Fe-4S ferredoxins"/>
    <property type="match status" value="1"/>
</dbReference>
<dbReference type="GO" id="GO:0005506">
    <property type="term" value="F:iron ion binding"/>
    <property type="evidence" value="ECO:0007669"/>
    <property type="project" value="UniProtKB-UniRule"/>
</dbReference>
<evidence type="ECO:0000256" key="2">
    <source>
        <dbReference type="ARBA" id="ARBA00022723"/>
    </source>
</evidence>
<feature type="compositionally biased region" description="Acidic residues" evidence="7">
    <location>
        <begin position="72"/>
        <end position="82"/>
    </location>
</feature>
<evidence type="ECO:0000256" key="1">
    <source>
        <dbReference type="ARBA" id="ARBA00022448"/>
    </source>
</evidence>
<keyword evidence="4 6" id="KW-0408">Iron</keyword>
<dbReference type="PROSITE" id="PS00198">
    <property type="entry name" value="4FE4S_FER_1"/>
    <property type="match status" value="1"/>
</dbReference>
<dbReference type="PRINTS" id="PR00352">
    <property type="entry name" value="3FE4SFRDOXIN"/>
</dbReference>